<dbReference type="GO" id="GO:0004553">
    <property type="term" value="F:hydrolase activity, hydrolyzing O-glycosyl compounds"/>
    <property type="evidence" value="ECO:0007669"/>
    <property type="project" value="InterPro"/>
</dbReference>
<evidence type="ECO:0000256" key="3">
    <source>
        <dbReference type="ARBA" id="ARBA00022679"/>
    </source>
</evidence>
<feature type="binding site" evidence="6">
    <location>
        <position position="338"/>
    </location>
    <ligand>
        <name>alpha-maltose 1-phosphate</name>
        <dbReference type="ChEBI" id="CHEBI:63576"/>
    </ligand>
</feature>
<dbReference type="PANTHER" id="PTHR47786">
    <property type="entry name" value="ALPHA-1,4-GLUCAN:MALTOSE-1-PHOSPHATE MALTOSYLTRANSFERASE"/>
    <property type="match status" value="1"/>
</dbReference>
<dbReference type="InterPro" id="IPR021828">
    <property type="entry name" value="GlgE_dom_N/S"/>
</dbReference>
<comment type="catalytic activity">
    <reaction evidence="5 6">
        <text>alpha-maltose 1-phosphate + [(1-&gt;4)-alpha-D-glucosyl](n) = [(1-&gt;4)-alpha-D-glucosyl](n+2) + phosphate</text>
        <dbReference type="Rhea" id="RHEA:42692"/>
        <dbReference type="Rhea" id="RHEA-COMP:9584"/>
        <dbReference type="Rhea" id="RHEA-COMP:10183"/>
        <dbReference type="ChEBI" id="CHEBI:15444"/>
        <dbReference type="ChEBI" id="CHEBI:43474"/>
        <dbReference type="ChEBI" id="CHEBI:63576"/>
        <dbReference type="EC" id="2.4.99.16"/>
    </reaction>
</comment>
<feature type="binding site" evidence="6">
    <location>
        <begin position="514"/>
        <end position="515"/>
    </location>
    <ligand>
        <name>alpha-maltose 1-phosphate</name>
        <dbReference type="ChEBI" id="CHEBI:63576"/>
    </ligand>
</feature>
<dbReference type="InterPro" id="IPR026585">
    <property type="entry name" value="GlgE"/>
</dbReference>
<feature type="region of interest" description="Disordered" evidence="7">
    <location>
        <begin position="241"/>
        <end position="269"/>
    </location>
</feature>
<evidence type="ECO:0000313" key="9">
    <source>
        <dbReference type="EMBL" id="TCJ20767.1"/>
    </source>
</evidence>
<dbReference type="InterPro" id="IPR013783">
    <property type="entry name" value="Ig-like_fold"/>
</dbReference>
<evidence type="ECO:0000256" key="2">
    <source>
        <dbReference type="ARBA" id="ARBA00022676"/>
    </source>
</evidence>
<evidence type="ECO:0000256" key="4">
    <source>
        <dbReference type="ARBA" id="ARBA00023277"/>
    </source>
</evidence>
<comment type="function">
    <text evidence="6">Maltosyltransferase that uses maltose 1-phosphate (M1P) as the sugar donor to elongate linear or branched alpha-(1-&gt;4)-glucans. Is involved in a branched alpha-glucan biosynthetic pathway from trehalose, together with TreS, Mak and GlgB.</text>
</comment>
<reference evidence="9 10" key="1">
    <citation type="submission" date="2019-03" db="EMBL/GenBank/DDBJ databases">
        <title>Whole genome sequence of a novel Rubrobacter taiwanensis strain, isolated from Yellowstone National Park.</title>
        <authorList>
            <person name="Freed S."/>
            <person name="Ramaley R.F."/>
            <person name="Kyndt J.A."/>
        </authorList>
    </citation>
    <scope>NUCLEOTIDE SEQUENCE [LARGE SCALE GENOMIC DNA]</scope>
    <source>
        <strain evidence="9 10">Yellowstone</strain>
    </source>
</reference>
<dbReference type="EC" id="2.4.99.16" evidence="6"/>
<feature type="site" description="Transition state stabilizer" evidence="6">
    <location>
        <position position="461"/>
    </location>
</feature>
<comment type="caution">
    <text evidence="9">The sequence shown here is derived from an EMBL/GenBank/DDBJ whole genome shotgun (WGS) entry which is preliminary data.</text>
</comment>
<dbReference type="InterPro" id="IPR049171">
    <property type="entry name" value="GLGE_C"/>
</dbReference>
<feature type="binding site" evidence="6">
    <location>
        <position position="303"/>
    </location>
    <ligand>
        <name>alpha-maltose 1-phosphate</name>
        <dbReference type="ChEBI" id="CHEBI:63576"/>
    </ligand>
</feature>
<proteinExistence type="inferred from homology"/>
<dbReference type="GO" id="GO:0030979">
    <property type="term" value="P:alpha-glucan biosynthetic process"/>
    <property type="evidence" value="ECO:0007669"/>
    <property type="project" value="UniProtKB-UniRule"/>
</dbReference>
<evidence type="ECO:0000256" key="7">
    <source>
        <dbReference type="SAM" id="MobiDB-lite"/>
    </source>
</evidence>
<feature type="active site" description="Proton donor" evidence="6">
    <location>
        <position position="403"/>
    </location>
</feature>
<dbReference type="GO" id="GO:0016758">
    <property type="term" value="F:hexosyltransferase activity"/>
    <property type="evidence" value="ECO:0007669"/>
    <property type="project" value="UniProtKB-UniRule"/>
</dbReference>
<dbReference type="Gene3D" id="2.60.40.1180">
    <property type="entry name" value="Golgi alpha-mannosidase II"/>
    <property type="match status" value="1"/>
</dbReference>
<gene>
    <name evidence="6" type="primary">glgE</name>
    <name evidence="9" type="ORF">E0L93_00635</name>
</gene>
<dbReference type="HAMAP" id="MF_02124">
    <property type="entry name" value="GlgE"/>
    <property type="match status" value="1"/>
</dbReference>
<keyword evidence="4 6" id="KW-0119">Carbohydrate metabolism</keyword>
<feature type="active site" description="Nucleophile" evidence="6">
    <location>
        <position position="374"/>
    </location>
</feature>
<dbReference type="InterPro" id="IPR006047">
    <property type="entry name" value="GH13_cat_dom"/>
</dbReference>
<keyword evidence="3 6" id="KW-0808">Transferase</keyword>
<feature type="binding site" evidence="6">
    <location>
        <position position="243"/>
    </location>
    <ligand>
        <name>alpha-maltose 1-phosphate</name>
        <dbReference type="ChEBI" id="CHEBI:63576"/>
    </ligand>
</feature>
<dbReference type="InterPro" id="IPR013780">
    <property type="entry name" value="Glyco_hydro_b"/>
</dbReference>
<comment type="similarity">
    <text evidence="6">Belongs to the glycosyl hydrolase 13 family. GlgE subfamily.</text>
</comment>
<accession>A0A4R1BTJ8</accession>
<keyword evidence="2 6" id="KW-0328">Glycosyltransferase</keyword>
<feature type="binding site" evidence="6">
    <location>
        <position position="375"/>
    </location>
    <ligand>
        <name>alpha-maltose 1-phosphate</name>
        <dbReference type="ChEBI" id="CHEBI:63576"/>
    </ligand>
</feature>
<organism evidence="9 10">
    <name type="scientific">Rubrobacter taiwanensis</name>
    <dbReference type="NCBI Taxonomy" id="185139"/>
    <lineage>
        <taxon>Bacteria</taxon>
        <taxon>Bacillati</taxon>
        <taxon>Actinomycetota</taxon>
        <taxon>Rubrobacteria</taxon>
        <taxon>Rubrobacterales</taxon>
        <taxon>Rubrobacteraceae</taxon>
        <taxon>Rubrobacter</taxon>
    </lineage>
</organism>
<dbReference type="Pfam" id="PF21702">
    <property type="entry name" value="GLGE_C"/>
    <property type="match status" value="1"/>
</dbReference>
<evidence type="ECO:0000259" key="8">
    <source>
        <dbReference type="SMART" id="SM00642"/>
    </source>
</evidence>
<protein>
    <recommendedName>
        <fullName evidence="6">Alpha-1,4-glucan:maltose-1-phosphate maltosyltransferase</fullName>
        <shortName evidence="6">GMPMT</shortName>
        <ecNumber evidence="6">2.4.99.16</ecNumber>
    </recommendedName>
    <alternativeName>
        <fullName evidence="6">(1-&gt;4)-alpha-D-glucan:maltose-1-phosphate alpha-D-maltosyltransferase</fullName>
    </alternativeName>
</protein>
<dbReference type="RefSeq" id="WP_132687223.1">
    <property type="nucleotide sequence ID" value="NZ_SKBU01000001.1"/>
</dbReference>
<feature type="domain" description="Glycosyl hydrolase family 13 catalytic" evidence="8">
    <location>
        <begin position="191"/>
        <end position="539"/>
    </location>
</feature>
<dbReference type="CDD" id="cd11344">
    <property type="entry name" value="AmyAc_GlgE_like"/>
    <property type="match status" value="1"/>
</dbReference>
<comment type="subunit">
    <text evidence="1 6">Homodimer.</text>
</comment>
<dbReference type="Pfam" id="PF11896">
    <property type="entry name" value="GlgE_dom_N_S"/>
    <property type="match status" value="1"/>
</dbReference>
<dbReference type="SUPFAM" id="SSF51011">
    <property type="entry name" value="Glycosyl hydrolase domain"/>
    <property type="match status" value="1"/>
</dbReference>
<evidence type="ECO:0000313" key="10">
    <source>
        <dbReference type="Proteomes" id="UP000295244"/>
    </source>
</evidence>
<dbReference type="Proteomes" id="UP000295244">
    <property type="component" value="Unassembled WGS sequence"/>
</dbReference>
<dbReference type="AlphaFoldDB" id="A0A4R1BTJ8"/>
<dbReference type="PANTHER" id="PTHR47786:SF2">
    <property type="entry name" value="GLYCOSYL HYDROLASE FAMILY 13 CATALYTIC DOMAIN-CONTAINING PROTEIN"/>
    <property type="match status" value="1"/>
</dbReference>
<dbReference type="OrthoDB" id="9805159at2"/>
<dbReference type="SMART" id="SM00642">
    <property type="entry name" value="Aamy"/>
    <property type="match status" value="1"/>
</dbReference>
<dbReference type="Gene3D" id="3.20.20.80">
    <property type="entry name" value="Glycosidases"/>
    <property type="match status" value="1"/>
</dbReference>
<dbReference type="SUPFAM" id="SSF51445">
    <property type="entry name" value="(Trans)glycosidases"/>
    <property type="match status" value="1"/>
</dbReference>
<evidence type="ECO:0000256" key="6">
    <source>
        <dbReference type="HAMAP-Rule" id="MF_02124"/>
    </source>
</evidence>
<name>A0A4R1BTJ8_9ACTN</name>
<dbReference type="InterPro" id="IPR017853">
    <property type="entry name" value="GH"/>
</dbReference>
<evidence type="ECO:0000256" key="5">
    <source>
        <dbReference type="ARBA" id="ARBA00048735"/>
    </source>
</evidence>
<dbReference type="Gene3D" id="1.20.58.80">
    <property type="entry name" value="Phosphotransferase system, lactose/cellobiose-type IIA subunit"/>
    <property type="match status" value="1"/>
</dbReference>
<evidence type="ECO:0000256" key="1">
    <source>
        <dbReference type="ARBA" id="ARBA00011738"/>
    </source>
</evidence>
<dbReference type="Gene3D" id="2.60.40.10">
    <property type="entry name" value="Immunoglobulins"/>
    <property type="match status" value="1"/>
</dbReference>
<keyword evidence="10" id="KW-1185">Reference proteome</keyword>
<dbReference type="EMBL" id="SKBU01000001">
    <property type="protein sequence ID" value="TCJ20767.1"/>
    <property type="molecule type" value="Genomic_DNA"/>
</dbReference>
<sequence>MQEGFETVVIENVYPELDCGRYPVKREVGDRLEVYADIFKEGHDLIAAVLKHREKGGEWHETRMRFVDNDRWCGGFPLEKNTRYEYTIEAWPDEFASWREEVRKKLAAGQNVELELLEGRELLKSAAARSKDPALREALEVFDAGGYEERVDLMLSGATGELMARHPDRSRATRYGKVLEVVVDRVKARYAAWYEMFHRSQGTEPGRSATFADCEARLPYVKELGFDVVYLVPIHPIGRTHRKGPNNTLEAGPGDPGSPYAIGSEEGGHRSVHPDLGTLEDFRSFVRAAEGLGLEVALDFAIQCSPDHPYIREHPEWFRFRPDGSIKYAENPPKKYQDIVNVDFYCEDWQNLWREWRDVLLFWIEQGVKIFRVDNPHTKPFAFWEWVIREIQRDHPEVIFLSEAFTRPKVMKALAKLGFTQSYTYFTWRNFKQELTEYLEELTRSEVKEYLRPNFFTNTPDILPPILVAGGRPAFQMRLVLAATLSSVYGIYNGFELCENTPVPGKEEYLNSEKYEYKVWDWDRPGNIKDYVAKVNRIRKENPALHELENLRFYRADDDNIIFYGKSAGDNTVLVAVNLDPFEPHETTLHLPLEELGIGEDENYQVEELLTETRRLWRGREQRVRLDPQENPAEIYRVQRWAYRDYDEPCF</sequence>